<name>A0A2N5NJY5_MEDGN</name>
<evidence type="ECO:0000256" key="2">
    <source>
        <dbReference type="ARBA" id="ARBA00022475"/>
    </source>
</evidence>
<dbReference type="RefSeq" id="WP_101871977.1">
    <property type="nucleotide sequence ID" value="NZ_CAXSWW010000006.1"/>
</dbReference>
<evidence type="ECO:0000256" key="7">
    <source>
        <dbReference type="ARBA" id="ARBA00022989"/>
    </source>
</evidence>
<comment type="similarity">
    <text evidence="1 9">Belongs to the peptidase A8 family.</text>
</comment>
<proteinExistence type="inferred from homology"/>
<dbReference type="GO" id="GO:0004190">
    <property type="term" value="F:aspartic-type endopeptidase activity"/>
    <property type="evidence" value="ECO:0007669"/>
    <property type="project" value="UniProtKB-KW"/>
</dbReference>
<evidence type="ECO:0000313" key="13">
    <source>
        <dbReference type="Proteomes" id="UP000234840"/>
    </source>
</evidence>
<dbReference type="GO" id="GO:0006508">
    <property type="term" value="P:proteolysis"/>
    <property type="evidence" value="ECO:0007669"/>
    <property type="project" value="UniProtKB-KW"/>
</dbReference>
<evidence type="ECO:0000313" key="12">
    <source>
        <dbReference type="EMBL" id="PLT88526.1"/>
    </source>
</evidence>
<evidence type="ECO:0000256" key="3">
    <source>
        <dbReference type="ARBA" id="ARBA00022670"/>
    </source>
</evidence>
<dbReference type="PANTHER" id="PTHR33695">
    <property type="entry name" value="LIPOPROTEIN SIGNAL PEPTIDASE"/>
    <property type="match status" value="1"/>
</dbReference>
<dbReference type="PRINTS" id="PR00781">
    <property type="entry name" value="LIPOSIGPTASE"/>
</dbReference>
<dbReference type="EMBL" id="NIHM01000005">
    <property type="protein sequence ID" value="PLT56487.1"/>
    <property type="molecule type" value="Genomic_DNA"/>
</dbReference>
<keyword evidence="7" id="KW-1133">Transmembrane helix</keyword>
<dbReference type="GO" id="GO:0016020">
    <property type="term" value="C:membrane"/>
    <property type="evidence" value="ECO:0007669"/>
    <property type="project" value="InterPro"/>
</dbReference>
<gene>
    <name evidence="11" type="ORF">CDL18_04750</name>
    <name evidence="12" type="ORF">CDL20_03965</name>
    <name evidence="10" type="ORF">O8D18_04890</name>
</gene>
<dbReference type="Proteomes" id="UP001148455">
    <property type="component" value="Unassembled WGS sequence"/>
</dbReference>
<evidence type="ECO:0000256" key="4">
    <source>
        <dbReference type="ARBA" id="ARBA00022692"/>
    </source>
</evidence>
<organism evidence="11 14">
    <name type="scientific">Mediterraneibacter gnavus</name>
    <name type="common">Ruminococcus gnavus</name>
    <dbReference type="NCBI Taxonomy" id="33038"/>
    <lineage>
        <taxon>Bacteria</taxon>
        <taxon>Bacillati</taxon>
        <taxon>Bacillota</taxon>
        <taxon>Clostridia</taxon>
        <taxon>Lachnospirales</taxon>
        <taxon>Lachnospiraceae</taxon>
        <taxon>Mediterraneibacter</taxon>
    </lineage>
</organism>
<sequence length="160" mass="18112">MKNLFGAGATAFLTCLDMAFKSEVEKWPDEEEKPFADSKKIVLRKVHNKGMCMSLLKEYPQFVKYTSLVMTAILTVWDILCLRKKGSYLKKAGLSLGAAGAWSNTLDRWMRGYVVDYIGFQTSDEKLTKITYNLGDFFLAAGSILILLSEFLHNFRKGSE</sequence>
<dbReference type="Proteomes" id="UP000234849">
    <property type="component" value="Unassembled WGS sequence"/>
</dbReference>
<dbReference type="InterPro" id="IPR001872">
    <property type="entry name" value="Peptidase_A8"/>
</dbReference>
<evidence type="ECO:0000256" key="1">
    <source>
        <dbReference type="ARBA" id="ARBA00006139"/>
    </source>
</evidence>
<keyword evidence="6" id="KW-0378">Hydrolase</keyword>
<dbReference type="Pfam" id="PF01252">
    <property type="entry name" value="Peptidase_A8"/>
    <property type="match status" value="1"/>
</dbReference>
<evidence type="ECO:0000313" key="11">
    <source>
        <dbReference type="EMBL" id="PLT56487.1"/>
    </source>
</evidence>
<dbReference type="EMBL" id="JAPZED010000003">
    <property type="protein sequence ID" value="MCZ7693376.1"/>
    <property type="molecule type" value="Genomic_DNA"/>
</dbReference>
<evidence type="ECO:0000256" key="8">
    <source>
        <dbReference type="ARBA" id="ARBA00023136"/>
    </source>
</evidence>
<protein>
    <submittedName>
        <fullName evidence="10">Signal peptidase II</fullName>
    </submittedName>
</protein>
<accession>A0A2N5NJY5</accession>
<dbReference type="EMBL" id="NIHW01000006">
    <property type="protein sequence ID" value="PLT88526.1"/>
    <property type="molecule type" value="Genomic_DNA"/>
</dbReference>
<keyword evidence="2" id="KW-1003">Cell membrane</keyword>
<dbReference type="AlphaFoldDB" id="A0A2N5NJY5"/>
<evidence type="ECO:0000256" key="6">
    <source>
        <dbReference type="ARBA" id="ARBA00022801"/>
    </source>
</evidence>
<keyword evidence="3" id="KW-0645">Protease</keyword>
<dbReference type="PANTHER" id="PTHR33695:SF1">
    <property type="entry name" value="LIPOPROTEIN SIGNAL PEPTIDASE"/>
    <property type="match status" value="1"/>
</dbReference>
<evidence type="ECO:0000313" key="14">
    <source>
        <dbReference type="Proteomes" id="UP000234849"/>
    </source>
</evidence>
<reference evidence="13 14" key="1">
    <citation type="journal article" date="2017" name="Genome Med.">
        <title>A novel Ruminococcus gnavus clade enriched in inflammatory bowel disease patients.</title>
        <authorList>
            <person name="Hall A.B."/>
            <person name="Yassour M."/>
            <person name="Sauk J."/>
            <person name="Garner A."/>
            <person name="Jiang X."/>
            <person name="Arthur T."/>
            <person name="Lagoudas G.K."/>
            <person name="Vatanen T."/>
            <person name="Fornelos N."/>
            <person name="Wilson R."/>
            <person name="Bertha M."/>
            <person name="Cohen M."/>
            <person name="Garber J."/>
            <person name="Khalili H."/>
            <person name="Gevers D."/>
            <person name="Ananthakrishnan A.N."/>
            <person name="Kugathasan S."/>
            <person name="Lander E.S."/>
            <person name="Blainey P."/>
            <person name="Vlamakis H."/>
            <person name="Xavier R.J."/>
            <person name="Huttenhower C."/>
        </authorList>
    </citation>
    <scope>NUCLEOTIDE SEQUENCE [LARGE SCALE GENOMIC DNA]</scope>
    <source>
        <strain evidence="11 14">RJX1118</strain>
        <strain evidence="12 13">RJX1128</strain>
    </source>
</reference>
<keyword evidence="5" id="KW-0064">Aspartyl protease</keyword>
<keyword evidence="8" id="KW-0472">Membrane</keyword>
<keyword evidence="4" id="KW-0812">Transmembrane</keyword>
<dbReference type="Proteomes" id="UP000234840">
    <property type="component" value="Unassembled WGS sequence"/>
</dbReference>
<evidence type="ECO:0000256" key="9">
    <source>
        <dbReference type="RuleBase" id="RU004181"/>
    </source>
</evidence>
<reference evidence="10" key="2">
    <citation type="submission" date="2022-12" db="EMBL/GenBank/DDBJ databases">
        <title>Genome of R. gnavus strain RSHDN_123.</title>
        <authorList>
            <person name="Abdugheni R."/>
        </authorList>
    </citation>
    <scope>NUCLEOTIDE SEQUENCE</scope>
    <source>
        <strain evidence="10">RSHDN_123</strain>
    </source>
</reference>
<evidence type="ECO:0000313" key="10">
    <source>
        <dbReference type="EMBL" id="MCZ7693376.1"/>
    </source>
</evidence>
<evidence type="ECO:0000256" key="5">
    <source>
        <dbReference type="ARBA" id="ARBA00022750"/>
    </source>
</evidence>
<comment type="caution">
    <text evidence="11">The sequence shown here is derived from an EMBL/GenBank/DDBJ whole genome shotgun (WGS) entry which is preliminary data.</text>
</comment>